<accession>A0A9Q1E6K7</accession>
<dbReference type="OrthoDB" id="9950396at2759"/>
<reference evidence="1" key="1">
    <citation type="journal article" date="2023" name="Science">
        <title>Genome structures resolve the early diversification of teleost fishes.</title>
        <authorList>
            <person name="Parey E."/>
            <person name="Louis A."/>
            <person name="Montfort J."/>
            <person name="Bouchez O."/>
            <person name="Roques C."/>
            <person name="Iampietro C."/>
            <person name="Lluch J."/>
            <person name="Castinel A."/>
            <person name="Donnadieu C."/>
            <person name="Desvignes T."/>
            <person name="Floi Bucao C."/>
            <person name="Jouanno E."/>
            <person name="Wen M."/>
            <person name="Mejri S."/>
            <person name="Dirks R."/>
            <person name="Jansen H."/>
            <person name="Henkel C."/>
            <person name="Chen W.J."/>
            <person name="Zahm M."/>
            <person name="Cabau C."/>
            <person name="Klopp C."/>
            <person name="Thompson A.W."/>
            <person name="Robinson-Rechavi M."/>
            <person name="Braasch I."/>
            <person name="Lecointre G."/>
            <person name="Bobe J."/>
            <person name="Postlethwait J.H."/>
            <person name="Berthelot C."/>
            <person name="Roest Crollius H."/>
            <person name="Guiguen Y."/>
        </authorList>
    </citation>
    <scope>NUCLEOTIDE SEQUENCE</scope>
    <source>
        <strain evidence="1">WJC10195</strain>
    </source>
</reference>
<dbReference type="Proteomes" id="UP001152622">
    <property type="component" value="Chromosome 24"/>
</dbReference>
<evidence type="ECO:0000313" key="2">
    <source>
        <dbReference type="Proteomes" id="UP001152622"/>
    </source>
</evidence>
<protein>
    <submittedName>
        <fullName evidence="1">Uncharacterized protein</fullName>
    </submittedName>
</protein>
<dbReference type="EMBL" id="JAINUF010000024">
    <property type="protein sequence ID" value="KAJ8333127.1"/>
    <property type="molecule type" value="Genomic_DNA"/>
</dbReference>
<comment type="caution">
    <text evidence="1">The sequence shown here is derived from an EMBL/GenBank/DDBJ whole genome shotgun (WGS) entry which is preliminary data.</text>
</comment>
<sequence>MNYSQNHAEQEVPCPKMSAKTKITFSIHNSVAKPVIGRSSSSPEKTTTVRLDIASGRNPYGRWVPVKARSFPLSASKRSTTKSR</sequence>
<proteinExistence type="predicted"/>
<organism evidence="1 2">
    <name type="scientific">Synaphobranchus kaupii</name>
    <name type="common">Kaup's arrowtooth eel</name>
    <dbReference type="NCBI Taxonomy" id="118154"/>
    <lineage>
        <taxon>Eukaryota</taxon>
        <taxon>Metazoa</taxon>
        <taxon>Chordata</taxon>
        <taxon>Craniata</taxon>
        <taxon>Vertebrata</taxon>
        <taxon>Euteleostomi</taxon>
        <taxon>Actinopterygii</taxon>
        <taxon>Neopterygii</taxon>
        <taxon>Teleostei</taxon>
        <taxon>Anguilliformes</taxon>
        <taxon>Synaphobranchidae</taxon>
        <taxon>Synaphobranchus</taxon>
    </lineage>
</organism>
<keyword evidence="2" id="KW-1185">Reference proteome</keyword>
<name>A0A9Q1E6K7_SYNKA</name>
<dbReference type="AlphaFoldDB" id="A0A9Q1E6K7"/>
<gene>
    <name evidence="1" type="ORF">SKAU_G00420230</name>
</gene>
<evidence type="ECO:0000313" key="1">
    <source>
        <dbReference type="EMBL" id="KAJ8333127.1"/>
    </source>
</evidence>